<dbReference type="Proteomes" id="UP000233837">
    <property type="component" value="Unassembled WGS sequence"/>
</dbReference>
<name>A0A2I0XDY1_9ASPA</name>
<proteinExistence type="predicted"/>
<accession>A0A2I0XDY1</accession>
<evidence type="ECO:0000313" key="1">
    <source>
        <dbReference type="EMBL" id="PKU86109.1"/>
    </source>
</evidence>
<evidence type="ECO:0000313" key="2">
    <source>
        <dbReference type="Proteomes" id="UP000233837"/>
    </source>
</evidence>
<reference evidence="1 2" key="1">
    <citation type="journal article" date="2016" name="Sci. Rep.">
        <title>The Dendrobium catenatum Lindl. genome sequence provides insights into polysaccharide synthase, floral development and adaptive evolution.</title>
        <authorList>
            <person name="Zhang G.Q."/>
            <person name="Xu Q."/>
            <person name="Bian C."/>
            <person name="Tsai W.C."/>
            <person name="Yeh C.M."/>
            <person name="Liu K.W."/>
            <person name="Yoshida K."/>
            <person name="Zhang L.S."/>
            <person name="Chang S.B."/>
            <person name="Chen F."/>
            <person name="Shi Y."/>
            <person name="Su Y.Y."/>
            <person name="Zhang Y.Q."/>
            <person name="Chen L.J."/>
            <person name="Yin Y."/>
            <person name="Lin M."/>
            <person name="Huang H."/>
            <person name="Deng H."/>
            <person name="Wang Z.W."/>
            <person name="Zhu S.L."/>
            <person name="Zhao X."/>
            <person name="Deng C."/>
            <person name="Niu S.C."/>
            <person name="Huang J."/>
            <person name="Wang M."/>
            <person name="Liu G.H."/>
            <person name="Yang H.J."/>
            <person name="Xiao X.J."/>
            <person name="Hsiao Y.Y."/>
            <person name="Wu W.L."/>
            <person name="Chen Y.Y."/>
            <person name="Mitsuda N."/>
            <person name="Ohme-Takagi M."/>
            <person name="Luo Y.B."/>
            <person name="Van de Peer Y."/>
            <person name="Liu Z.J."/>
        </authorList>
    </citation>
    <scope>NUCLEOTIDE SEQUENCE [LARGE SCALE GENOMIC DNA]</scope>
    <source>
        <tissue evidence="1">The whole plant</tissue>
    </source>
</reference>
<dbReference type="AlphaFoldDB" id="A0A2I0XDY1"/>
<dbReference type="EMBL" id="KZ501954">
    <property type="protein sequence ID" value="PKU86109.1"/>
    <property type="molecule type" value="Genomic_DNA"/>
</dbReference>
<protein>
    <submittedName>
        <fullName evidence="1">Uncharacterized protein</fullName>
    </submittedName>
</protein>
<reference evidence="1 2" key="2">
    <citation type="journal article" date="2017" name="Nature">
        <title>The Apostasia genome and the evolution of orchids.</title>
        <authorList>
            <person name="Zhang G.Q."/>
            <person name="Liu K.W."/>
            <person name="Li Z."/>
            <person name="Lohaus R."/>
            <person name="Hsiao Y.Y."/>
            <person name="Niu S.C."/>
            <person name="Wang J.Y."/>
            <person name="Lin Y.C."/>
            <person name="Xu Q."/>
            <person name="Chen L.J."/>
            <person name="Yoshida K."/>
            <person name="Fujiwara S."/>
            <person name="Wang Z.W."/>
            <person name="Zhang Y.Q."/>
            <person name="Mitsuda N."/>
            <person name="Wang M."/>
            <person name="Liu G.H."/>
            <person name="Pecoraro L."/>
            <person name="Huang H.X."/>
            <person name="Xiao X.J."/>
            <person name="Lin M."/>
            <person name="Wu X.Y."/>
            <person name="Wu W.L."/>
            <person name="Chen Y.Y."/>
            <person name="Chang S.B."/>
            <person name="Sakamoto S."/>
            <person name="Ohme-Takagi M."/>
            <person name="Yagi M."/>
            <person name="Zeng S.J."/>
            <person name="Shen C.Y."/>
            <person name="Yeh C.M."/>
            <person name="Luo Y.B."/>
            <person name="Tsai W.C."/>
            <person name="Van de Peer Y."/>
            <person name="Liu Z.J."/>
        </authorList>
    </citation>
    <scope>NUCLEOTIDE SEQUENCE [LARGE SCALE GENOMIC DNA]</scope>
    <source>
        <tissue evidence="1">The whole plant</tissue>
    </source>
</reference>
<sequence length="80" mass="9178">MAFFKNFIEIVEEGRDSGLDLYIEREHSPTGGPRSSFRWAKRLKLAAFRKQETPQHNFNHRILVSKVIFGACGAISIRSI</sequence>
<gene>
    <name evidence="1" type="ORF">MA16_Dca001940</name>
</gene>
<organism evidence="1 2">
    <name type="scientific">Dendrobium catenatum</name>
    <dbReference type="NCBI Taxonomy" id="906689"/>
    <lineage>
        <taxon>Eukaryota</taxon>
        <taxon>Viridiplantae</taxon>
        <taxon>Streptophyta</taxon>
        <taxon>Embryophyta</taxon>
        <taxon>Tracheophyta</taxon>
        <taxon>Spermatophyta</taxon>
        <taxon>Magnoliopsida</taxon>
        <taxon>Liliopsida</taxon>
        <taxon>Asparagales</taxon>
        <taxon>Orchidaceae</taxon>
        <taxon>Epidendroideae</taxon>
        <taxon>Malaxideae</taxon>
        <taxon>Dendrobiinae</taxon>
        <taxon>Dendrobium</taxon>
    </lineage>
</organism>
<keyword evidence="2" id="KW-1185">Reference proteome</keyword>